<dbReference type="HOGENOM" id="CLU_3188118_0_0_10"/>
<dbReference type="KEGG" id="ptq:P700755_003291"/>
<proteinExistence type="predicted"/>
<name>K4ILJ0_PSYTT</name>
<keyword evidence="2" id="KW-1185">Reference proteome</keyword>
<reference evidence="1" key="2">
    <citation type="submission" date="2012-09" db="EMBL/GenBank/DDBJ databases">
        <title>The complete sequence of Psychroflexus torquis an extreme psychrophile from sea-ice that is stimulated by light.</title>
        <authorList>
            <person name="Feng S."/>
            <person name="Powell S.M."/>
            <person name="Bowman J.P."/>
        </authorList>
    </citation>
    <scope>NUCLEOTIDE SEQUENCE [LARGE SCALE GENOMIC DNA]</scope>
    <source>
        <strain evidence="1">ATCC 700755</strain>
    </source>
</reference>
<dbReference type="Proteomes" id="UP000008514">
    <property type="component" value="Chromosome"/>
</dbReference>
<dbReference type="EMBL" id="CP003879">
    <property type="protein sequence ID" value="AFU69936.1"/>
    <property type="molecule type" value="Genomic_DNA"/>
</dbReference>
<accession>K4ILJ0</accession>
<organism evidence="1 2">
    <name type="scientific">Psychroflexus torquis (strain ATCC 700755 / CIP 106069 / ACAM 623)</name>
    <dbReference type="NCBI Taxonomy" id="313595"/>
    <lineage>
        <taxon>Bacteria</taxon>
        <taxon>Pseudomonadati</taxon>
        <taxon>Bacteroidota</taxon>
        <taxon>Flavobacteriia</taxon>
        <taxon>Flavobacteriales</taxon>
        <taxon>Flavobacteriaceae</taxon>
        <taxon>Psychroflexus</taxon>
    </lineage>
</organism>
<evidence type="ECO:0000313" key="2">
    <source>
        <dbReference type="Proteomes" id="UP000008514"/>
    </source>
</evidence>
<protein>
    <submittedName>
        <fullName evidence="1">Uncharacterized protein</fullName>
    </submittedName>
</protein>
<gene>
    <name evidence="1" type="ordered locus">P700755_003291</name>
</gene>
<dbReference type="AlphaFoldDB" id="K4ILJ0"/>
<evidence type="ECO:0000313" key="1">
    <source>
        <dbReference type="EMBL" id="AFU69936.1"/>
    </source>
</evidence>
<reference evidence="1" key="1">
    <citation type="submission" date="2006-03" db="EMBL/GenBank/DDBJ databases">
        <authorList>
            <person name="Bowman J."/>
            <person name="Ferriera S."/>
            <person name="Johnson J."/>
            <person name="Kravitz S."/>
            <person name="Halpern A."/>
            <person name="Remington K."/>
            <person name="Beeson K."/>
            <person name="Tran B."/>
            <person name="Rogers Y.-H."/>
            <person name="Friedman R."/>
            <person name="Venter J.C."/>
        </authorList>
    </citation>
    <scope>NUCLEOTIDE SEQUENCE [LARGE SCALE GENOMIC DNA]</scope>
    <source>
        <strain evidence="1">ATCC 700755</strain>
    </source>
</reference>
<sequence length="46" mass="5385">MIIIRKSASPKYLFVMLFNEGLNNIASPRKNPRATFMVKRNIRSFI</sequence>